<dbReference type="AlphaFoldDB" id="A0A0G0NFD7"/>
<protein>
    <submittedName>
        <fullName evidence="3">Recombinase</fullName>
    </submittedName>
</protein>
<dbReference type="InterPro" id="IPR006119">
    <property type="entry name" value="Resolv_N"/>
</dbReference>
<dbReference type="PANTHER" id="PTHR30461">
    <property type="entry name" value="DNA-INVERTASE FROM LAMBDOID PROPHAGE"/>
    <property type="match status" value="1"/>
</dbReference>
<dbReference type="PROSITE" id="PS51737">
    <property type="entry name" value="RECOMBINASE_DNA_BIND"/>
    <property type="match status" value="1"/>
</dbReference>
<organism evidence="3 4">
    <name type="scientific">Candidatus Woesebacteria bacterium GW2011_GWA1_39_21b</name>
    <dbReference type="NCBI Taxonomy" id="1618551"/>
    <lineage>
        <taxon>Bacteria</taxon>
        <taxon>Candidatus Woeseibacteriota</taxon>
    </lineage>
</organism>
<proteinExistence type="predicted"/>
<evidence type="ECO:0000313" key="4">
    <source>
        <dbReference type="Proteomes" id="UP000034690"/>
    </source>
</evidence>
<dbReference type="CDD" id="cd00338">
    <property type="entry name" value="Ser_Recombinase"/>
    <property type="match status" value="1"/>
</dbReference>
<accession>A0A0G0NFD7</accession>
<dbReference type="PROSITE" id="PS51736">
    <property type="entry name" value="RECOMBINASES_3"/>
    <property type="match status" value="1"/>
</dbReference>
<dbReference type="Pfam" id="PF00239">
    <property type="entry name" value="Resolvase"/>
    <property type="match status" value="1"/>
</dbReference>
<evidence type="ECO:0000259" key="1">
    <source>
        <dbReference type="PROSITE" id="PS51736"/>
    </source>
</evidence>
<dbReference type="InterPro" id="IPR036162">
    <property type="entry name" value="Resolvase-like_N_sf"/>
</dbReference>
<dbReference type="InterPro" id="IPR038109">
    <property type="entry name" value="DNA_bind_recomb_sf"/>
</dbReference>
<dbReference type="InterPro" id="IPR011109">
    <property type="entry name" value="DNA_bind_recombinase_dom"/>
</dbReference>
<dbReference type="Pfam" id="PF13408">
    <property type="entry name" value="Zn_ribbon_recom"/>
    <property type="match status" value="1"/>
</dbReference>
<dbReference type="InterPro" id="IPR050639">
    <property type="entry name" value="SSR_resolvase"/>
</dbReference>
<name>A0A0G0NFD7_9BACT</name>
<dbReference type="Gene3D" id="3.90.1750.20">
    <property type="entry name" value="Putative Large Serine Recombinase, Chain B, Domain 2"/>
    <property type="match status" value="1"/>
</dbReference>
<comment type="caution">
    <text evidence="3">The sequence shown here is derived from an EMBL/GenBank/DDBJ whole genome shotgun (WGS) entry which is preliminary data.</text>
</comment>
<dbReference type="InterPro" id="IPR025827">
    <property type="entry name" value="Zn_ribbon_recom_dom"/>
</dbReference>
<feature type="domain" description="Recombinase" evidence="2">
    <location>
        <begin position="152"/>
        <end position="259"/>
    </location>
</feature>
<evidence type="ECO:0000259" key="2">
    <source>
        <dbReference type="PROSITE" id="PS51737"/>
    </source>
</evidence>
<sequence>MIKYIAYCRKSTDEKDKQVLSIEAQIAELKEFAKRENLTVTEFITEAKTAKVPGREQFAEVLKKIEKGMANAILSWHPDRLARNSKIIYLLDTGKLLDLKFPSFWFESTPQGKFMLSIAFGQSKYYVDNLSENVKRGNRQKLRNGVWPSKAPYGYINNPKTRGIDIDEEKSKIVKKAFQLFAEGGKSFVEISKLMHKFGIYKLDGEPVKVDQVKNMLSNRFYLGVLKYAGEYYQGSHKTFISKKLFGEVQKQVEKIERPRQKGHNFAFAGLATCGECGAAITAEQHIKKYKNCTSQTFIYYRCTKKLKPCTQKYVSELELEPQIRKIVRDCGLHENWEPYFEKWITATEVKDRLAVEVEEKQIGEQIQESEIKLNRLLDGYLDQVIEPEIYKQKKNELFDEKLKLEEKKSQVEKNGSIWLEPMREFVNCALQAQKIARAGLSANLNFPFAALSAEAGAASAIPTSDSISFLVSLEGLEPSTITLRGCCSTVELQALIFQNCKQSLALLSHCKS</sequence>
<evidence type="ECO:0000313" key="3">
    <source>
        <dbReference type="EMBL" id="KKR14198.1"/>
    </source>
</evidence>
<dbReference type="SMART" id="SM00857">
    <property type="entry name" value="Resolvase"/>
    <property type="match status" value="1"/>
</dbReference>
<reference evidence="3 4" key="1">
    <citation type="journal article" date="2015" name="Nature">
        <title>rRNA introns, odd ribosomes, and small enigmatic genomes across a large radiation of phyla.</title>
        <authorList>
            <person name="Brown C.T."/>
            <person name="Hug L.A."/>
            <person name="Thomas B.C."/>
            <person name="Sharon I."/>
            <person name="Castelle C.J."/>
            <person name="Singh A."/>
            <person name="Wilkins M.J."/>
            <person name="Williams K.H."/>
            <person name="Banfield J.F."/>
        </authorList>
    </citation>
    <scope>NUCLEOTIDE SEQUENCE [LARGE SCALE GENOMIC DNA]</scope>
</reference>
<dbReference type="PANTHER" id="PTHR30461:SF23">
    <property type="entry name" value="DNA RECOMBINASE-RELATED"/>
    <property type="match status" value="1"/>
</dbReference>
<dbReference type="GO" id="GO:0000150">
    <property type="term" value="F:DNA strand exchange activity"/>
    <property type="evidence" value="ECO:0007669"/>
    <property type="project" value="InterPro"/>
</dbReference>
<dbReference type="EMBL" id="LBWQ01000004">
    <property type="protein sequence ID" value="KKR14198.1"/>
    <property type="molecule type" value="Genomic_DNA"/>
</dbReference>
<gene>
    <name evidence="3" type="ORF">UT40_C0004G0021</name>
</gene>
<dbReference type="GO" id="GO:0003677">
    <property type="term" value="F:DNA binding"/>
    <property type="evidence" value="ECO:0007669"/>
    <property type="project" value="InterPro"/>
</dbReference>
<dbReference type="Proteomes" id="UP000034690">
    <property type="component" value="Unassembled WGS sequence"/>
</dbReference>
<dbReference type="SUPFAM" id="SSF53041">
    <property type="entry name" value="Resolvase-like"/>
    <property type="match status" value="1"/>
</dbReference>
<feature type="domain" description="Resolvase/invertase-type recombinase catalytic" evidence="1">
    <location>
        <begin position="3"/>
        <end position="145"/>
    </location>
</feature>
<dbReference type="Pfam" id="PF07508">
    <property type="entry name" value="Recombinase"/>
    <property type="match status" value="1"/>
</dbReference>
<dbReference type="Gene3D" id="3.40.50.1390">
    <property type="entry name" value="Resolvase, N-terminal catalytic domain"/>
    <property type="match status" value="1"/>
</dbReference>